<dbReference type="RefSeq" id="WP_119340267.1">
    <property type="nucleotide sequence ID" value="NZ_BJXL01000134.1"/>
</dbReference>
<dbReference type="OrthoDB" id="26133at2"/>
<dbReference type="EMBL" id="BJXL01000134">
    <property type="protein sequence ID" value="GEM84818.1"/>
    <property type="molecule type" value="Genomic_DNA"/>
</dbReference>
<evidence type="ECO:0008006" key="3">
    <source>
        <dbReference type="Google" id="ProtNLM"/>
    </source>
</evidence>
<gene>
    <name evidence="1" type="ORF">MHY01S_29840</name>
</gene>
<sequence length="106" mass="11932">MEDLEVICPVCGEPNYLPAEDLEELTPDDYFECESCGAYLQILSTDPLEVVVIEEGEEGLFVDCPECGLTFEVGEGEEEAICPECGHRFVPDWSELDEDEEDAERY</sequence>
<dbReference type="Proteomes" id="UP000321197">
    <property type="component" value="Unassembled WGS sequence"/>
</dbReference>
<evidence type="ECO:0000313" key="2">
    <source>
        <dbReference type="Proteomes" id="UP000321197"/>
    </source>
</evidence>
<proteinExistence type="predicted"/>
<dbReference type="AlphaFoldDB" id="A0A511R5E6"/>
<comment type="caution">
    <text evidence="1">The sequence shown here is derived from an EMBL/GenBank/DDBJ whole genome shotgun (WGS) entry which is preliminary data.</text>
</comment>
<evidence type="ECO:0000313" key="1">
    <source>
        <dbReference type="EMBL" id="GEM84818.1"/>
    </source>
</evidence>
<protein>
    <recommendedName>
        <fullName evidence="3">Paraquat-inducible protein A</fullName>
    </recommendedName>
</protein>
<name>A0A511R5E6_9DEIN</name>
<organism evidence="1 2">
    <name type="scientific">Meiothermus hypogaeus NBRC 106114</name>
    <dbReference type="NCBI Taxonomy" id="1227553"/>
    <lineage>
        <taxon>Bacteria</taxon>
        <taxon>Thermotogati</taxon>
        <taxon>Deinococcota</taxon>
        <taxon>Deinococci</taxon>
        <taxon>Thermales</taxon>
        <taxon>Thermaceae</taxon>
        <taxon>Meiothermus</taxon>
    </lineage>
</organism>
<dbReference type="Gene3D" id="2.20.28.160">
    <property type="match status" value="1"/>
</dbReference>
<reference evidence="1 2" key="1">
    <citation type="submission" date="2019-07" db="EMBL/GenBank/DDBJ databases">
        <title>Whole genome shotgun sequence of Meiothermus hypogaeus NBRC 106114.</title>
        <authorList>
            <person name="Hosoyama A."/>
            <person name="Uohara A."/>
            <person name="Ohji S."/>
            <person name="Ichikawa N."/>
        </authorList>
    </citation>
    <scope>NUCLEOTIDE SEQUENCE [LARGE SCALE GENOMIC DNA]</scope>
    <source>
        <strain evidence="1 2">NBRC 106114</strain>
    </source>
</reference>
<accession>A0A511R5E6</accession>